<sequence length="625" mass="68238">TFLGITMTTLFIAIGSFVGYLIAYHTYGRWLSKKIFNLNAEAVVPSHELRDDIDFIPTKKEVIFGHHFTSIAGTGPIVGPAIAVFWGWLPALVWVFFGSIFVGAVHDFGALVISLRNRGQTVGDIAGRLISPRARILFLLILFFALTIVLAIFGLVIANVFKWYPSSVLSVWIEIPIAVIIGFWVYRKGGGLFLPSIIALAIMYGAIYVGVYYFPIDLQAQLGVGNPIVIWTILLMIYCFVASVIPVWTLLQPRDFINSHQLMLVLGLLMLGIFVAGGTGQAEMSSAPAVVSWSDLPEGAPMLFPFLFITIACGACSGFHCLVSSGTSSKQVACETDAQYVGYGAMLLEGALAVIVILACTAGVGMGKFKPQAEGTYQQVMDEEGKPLVGNAAWKSVYRSEGKWKDFGLKSKVGAFIEGSANFLSSLGLPVELGIGIIAVLVASFAATTLDTATRLQRYVVQELGSTMHIKPLTNKYVATSFALGIAFVIAMIPAAKGKAAGTGGLMLWPLFGATNQLLAGLALMVFVFYLWRRKITMWFVMIPMVFMLILPAIAMGIQMFHPQSGWWAQKDYFLFSFGVIISLLQIWMMIEGLLVWKNARGVLEEELPPLPHPETRELPESLHC</sequence>
<feature type="transmembrane region" description="Helical" evidence="6">
    <location>
        <begin position="68"/>
        <end position="88"/>
    </location>
</feature>
<name>A0A3B1E7F8_9ZZZZ</name>
<dbReference type="PANTHER" id="PTHR30252:SF0">
    <property type="entry name" value="PEPTIDE TRANSPORTER CSTA"/>
    <property type="match status" value="1"/>
</dbReference>
<feature type="transmembrane region" description="Helical" evidence="6">
    <location>
        <begin position="302"/>
        <end position="323"/>
    </location>
</feature>
<evidence type="ECO:0000259" key="7">
    <source>
        <dbReference type="Pfam" id="PF02554"/>
    </source>
</evidence>
<comment type="subcellular location">
    <subcellularLocation>
        <location evidence="1">Cell membrane</location>
        <topology evidence="1">Multi-pass membrane protein</topology>
    </subcellularLocation>
</comment>
<gene>
    <name evidence="8" type="ORF">MNBD_PLANCTO02-300</name>
</gene>
<feature type="transmembrane region" description="Helical" evidence="6">
    <location>
        <begin position="263"/>
        <end position="282"/>
    </location>
</feature>
<evidence type="ECO:0000256" key="4">
    <source>
        <dbReference type="ARBA" id="ARBA00022989"/>
    </source>
</evidence>
<protein>
    <submittedName>
        <fullName evidence="8">Carbon starvation protein A</fullName>
    </submittedName>
</protein>
<feature type="transmembrane region" description="Helical" evidence="6">
    <location>
        <begin position="193"/>
        <end position="216"/>
    </location>
</feature>
<dbReference type="EMBL" id="UOGL01000688">
    <property type="protein sequence ID" value="VAX42765.1"/>
    <property type="molecule type" value="Genomic_DNA"/>
</dbReference>
<feature type="transmembrane region" description="Helical" evidence="6">
    <location>
        <begin position="573"/>
        <end position="591"/>
    </location>
</feature>
<keyword evidence="5 6" id="KW-0472">Membrane</keyword>
<dbReference type="Pfam" id="PF02554">
    <property type="entry name" value="CstA"/>
    <property type="match status" value="1"/>
</dbReference>
<evidence type="ECO:0000256" key="1">
    <source>
        <dbReference type="ARBA" id="ARBA00004651"/>
    </source>
</evidence>
<evidence type="ECO:0000256" key="6">
    <source>
        <dbReference type="SAM" id="Phobius"/>
    </source>
</evidence>
<feature type="domain" description="CstA N-terminal" evidence="7">
    <location>
        <begin position="10"/>
        <end position="551"/>
    </location>
</feature>
<feature type="transmembrane region" description="Helical" evidence="6">
    <location>
        <begin position="343"/>
        <end position="364"/>
    </location>
</feature>
<feature type="transmembrane region" description="Helical" evidence="6">
    <location>
        <begin position="94"/>
        <end position="115"/>
    </location>
</feature>
<feature type="transmembrane region" description="Helical" evidence="6">
    <location>
        <begin position="433"/>
        <end position="456"/>
    </location>
</feature>
<dbReference type="InterPro" id="IPR003706">
    <property type="entry name" value="CstA_N"/>
</dbReference>
<reference evidence="8" key="1">
    <citation type="submission" date="2018-06" db="EMBL/GenBank/DDBJ databases">
        <authorList>
            <person name="Zhirakovskaya E."/>
        </authorList>
    </citation>
    <scope>NUCLEOTIDE SEQUENCE</scope>
</reference>
<organism evidence="8">
    <name type="scientific">hydrothermal vent metagenome</name>
    <dbReference type="NCBI Taxonomy" id="652676"/>
    <lineage>
        <taxon>unclassified sequences</taxon>
        <taxon>metagenomes</taxon>
        <taxon>ecological metagenomes</taxon>
    </lineage>
</organism>
<dbReference type="InterPro" id="IPR051605">
    <property type="entry name" value="CstA"/>
</dbReference>
<dbReference type="GO" id="GO:0009267">
    <property type="term" value="P:cellular response to starvation"/>
    <property type="evidence" value="ECO:0007669"/>
    <property type="project" value="InterPro"/>
</dbReference>
<feature type="transmembrane region" description="Helical" evidence="6">
    <location>
        <begin position="136"/>
        <end position="161"/>
    </location>
</feature>
<evidence type="ECO:0000256" key="5">
    <source>
        <dbReference type="ARBA" id="ARBA00023136"/>
    </source>
</evidence>
<feature type="transmembrane region" description="Helical" evidence="6">
    <location>
        <begin position="167"/>
        <end position="186"/>
    </location>
</feature>
<evidence type="ECO:0000256" key="2">
    <source>
        <dbReference type="ARBA" id="ARBA00022475"/>
    </source>
</evidence>
<dbReference type="GO" id="GO:0005886">
    <property type="term" value="C:plasma membrane"/>
    <property type="evidence" value="ECO:0007669"/>
    <property type="project" value="UniProtKB-SubCell"/>
</dbReference>
<feature type="transmembrane region" description="Helical" evidence="6">
    <location>
        <begin position="6"/>
        <end position="27"/>
    </location>
</feature>
<feature type="transmembrane region" description="Helical" evidence="6">
    <location>
        <begin position="477"/>
        <end position="496"/>
    </location>
</feature>
<keyword evidence="3 6" id="KW-0812">Transmembrane</keyword>
<feature type="non-terminal residue" evidence="8">
    <location>
        <position position="1"/>
    </location>
</feature>
<dbReference type="AlphaFoldDB" id="A0A3B1E7F8"/>
<proteinExistence type="predicted"/>
<feature type="transmembrane region" description="Helical" evidence="6">
    <location>
        <begin position="539"/>
        <end position="561"/>
    </location>
</feature>
<keyword evidence="2" id="KW-1003">Cell membrane</keyword>
<feature type="transmembrane region" description="Helical" evidence="6">
    <location>
        <begin position="508"/>
        <end position="532"/>
    </location>
</feature>
<keyword evidence="4 6" id="KW-1133">Transmembrane helix</keyword>
<feature type="transmembrane region" description="Helical" evidence="6">
    <location>
        <begin position="228"/>
        <end position="251"/>
    </location>
</feature>
<dbReference type="PANTHER" id="PTHR30252">
    <property type="entry name" value="INNER MEMBRANE PEPTIDE TRANSPORTER"/>
    <property type="match status" value="1"/>
</dbReference>
<evidence type="ECO:0000313" key="8">
    <source>
        <dbReference type="EMBL" id="VAX42765.1"/>
    </source>
</evidence>
<evidence type="ECO:0000256" key="3">
    <source>
        <dbReference type="ARBA" id="ARBA00022692"/>
    </source>
</evidence>
<accession>A0A3B1E7F8</accession>